<dbReference type="SUPFAM" id="SSF52540">
    <property type="entry name" value="P-loop containing nucleoside triphosphate hydrolases"/>
    <property type="match status" value="1"/>
</dbReference>
<organism evidence="1 2">
    <name type="scientific">Stieleria magnilauensis</name>
    <dbReference type="NCBI Taxonomy" id="2527963"/>
    <lineage>
        <taxon>Bacteria</taxon>
        <taxon>Pseudomonadati</taxon>
        <taxon>Planctomycetota</taxon>
        <taxon>Planctomycetia</taxon>
        <taxon>Pirellulales</taxon>
        <taxon>Pirellulaceae</taxon>
        <taxon>Stieleria</taxon>
    </lineage>
</organism>
<dbReference type="Proteomes" id="UP000318081">
    <property type="component" value="Chromosome"/>
</dbReference>
<dbReference type="Gene3D" id="3.40.50.300">
    <property type="entry name" value="P-loop containing nucleotide triphosphate hydrolases"/>
    <property type="match status" value="1"/>
</dbReference>
<dbReference type="InterPro" id="IPR027417">
    <property type="entry name" value="P-loop_NTPase"/>
</dbReference>
<evidence type="ECO:0000313" key="2">
    <source>
        <dbReference type="Proteomes" id="UP000318081"/>
    </source>
</evidence>
<name>A0ABX5XSS6_9BACT</name>
<evidence type="ECO:0000313" key="1">
    <source>
        <dbReference type="EMBL" id="QDV85063.1"/>
    </source>
</evidence>
<reference evidence="1 2" key="1">
    <citation type="submission" date="2019-02" db="EMBL/GenBank/DDBJ databases">
        <title>Deep-cultivation of Planctomycetes and their phenomic and genomic characterization uncovers novel biology.</title>
        <authorList>
            <person name="Wiegand S."/>
            <person name="Jogler M."/>
            <person name="Boedeker C."/>
            <person name="Pinto D."/>
            <person name="Vollmers J."/>
            <person name="Rivas-Marin E."/>
            <person name="Kohn T."/>
            <person name="Peeters S.H."/>
            <person name="Heuer A."/>
            <person name="Rast P."/>
            <person name="Oberbeckmann S."/>
            <person name="Bunk B."/>
            <person name="Jeske O."/>
            <person name="Meyerdierks A."/>
            <person name="Storesund J.E."/>
            <person name="Kallscheuer N."/>
            <person name="Luecker S."/>
            <person name="Lage O.M."/>
            <person name="Pohl T."/>
            <person name="Merkel B.J."/>
            <person name="Hornburger P."/>
            <person name="Mueller R.-W."/>
            <person name="Bruemmer F."/>
            <person name="Labrenz M."/>
            <person name="Spormann A.M."/>
            <person name="Op den Camp H."/>
            <person name="Overmann J."/>
            <person name="Amann R."/>
            <person name="Jetten M.S.M."/>
            <person name="Mascher T."/>
            <person name="Medema M.H."/>
            <person name="Devos D.P."/>
            <person name="Kaster A.-K."/>
            <person name="Ovreas L."/>
            <person name="Rohde M."/>
            <person name="Galperin M.Y."/>
            <person name="Jogler C."/>
        </authorList>
    </citation>
    <scope>NUCLEOTIDE SEQUENCE [LARGE SCALE GENOMIC DNA]</scope>
    <source>
        <strain evidence="1 2">TBK1r</strain>
    </source>
</reference>
<gene>
    <name evidence="1" type="ORF">TBK1r_40170</name>
</gene>
<dbReference type="EMBL" id="CP036432">
    <property type="protein sequence ID" value="QDV85063.1"/>
    <property type="molecule type" value="Genomic_DNA"/>
</dbReference>
<sequence>MVLHVPAIEHKVESNIFKWVQAEKTHRRLAARDLPNQVGPYLALSRETGACGSEIAQKVAERMQWDLLDQEIVDYMHQHYGTPRCLISRVDERHENWLSSIITSRIGGLGFSESTYTHRVAKLLLLAATHGKVVIVGRGARFILPRDHGLSVRIVAPMDFRVAQVMRKRGLGEREACRFVAETDHNRDVYIKEHFHQKASDPHLYDLVVNVGDLSLDDAADTIVESLGHLGQKRLVRRPQNVG</sequence>
<dbReference type="RefSeq" id="WP_145214207.1">
    <property type="nucleotide sequence ID" value="NZ_CP036432.1"/>
</dbReference>
<accession>A0ABX5XSS6</accession>
<dbReference type="GO" id="GO:0016301">
    <property type="term" value="F:kinase activity"/>
    <property type="evidence" value="ECO:0007669"/>
    <property type="project" value="UniProtKB-KW"/>
</dbReference>
<keyword evidence="1" id="KW-0418">Kinase</keyword>
<keyword evidence="1" id="KW-0808">Transferase</keyword>
<dbReference type="Pfam" id="PF13189">
    <property type="entry name" value="Cytidylate_kin2"/>
    <property type="match status" value="1"/>
</dbReference>
<keyword evidence="2" id="KW-1185">Reference proteome</keyword>
<protein>
    <submittedName>
        <fullName evidence="1">Cytidylate kinase</fullName>
    </submittedName>
</protein>
<proteinExistence type="predicted"/>